<dbReference type="EMBL" id="HE971709">
    <property type="protein sequence ID" value="CCK29321.1"/>
    <property type="molecule type" value="Genomic_DNA"/>
</dbReference>
<dbReference type="OrthoDB" id="5184890at2"/>
<dbReference type="AlphaFoldDB" id="K4QZ78"/>
<comment type="similarity">
    <text evidence="1">Belongs to the barstar family.</text>
</comment>
<evidence type="ECO:0000313" key="3">
    <source>
        <dbReference type="EMBL" id="CCK29321.1"/>
    </source>
</evidence>
<evidence type="ECO:0000256" key="1">
    <source>
        <dbReference type="ARBA" id="ARBA00006845"/>
    </source>
</evidence>
<evidence type="ECO:0000313" key="4">
    <source>
        <dbReference type="Proteomes" id="UP000008043"/>
    </source>
</evidence>
<proteinExistence type="inferred from homology"/>
<keyword evidence="4" id="KW-1185">Reference proteome</keyword>
<dbReference type="Proteomes" id="UP000008043">
    <property type="component" value="Chromosome"/>
</dbReference>
<dbReference type="Gene3D" id="3.30.370.10">
    <property type="entry name" value="Barstar-like"/>
    <property type="match status" value="1"/>
</dbReference>
<feature type="domain" description="Barstar (barnase inhibitor)" evidence="2">
    <location>
        <begin position="73"/>
        <end position="142"/>
    </location>
</feature>
<dbReference type="RefSeq" id="WP_015659661.1">
    <property type="nucleotide sequence ID" value="NC_020504.1"/>
</dbReference>
<dbReference type="KEGG" id="sdv:BN159_4942"/>
<dbReference type="Pfam" id="PF01337">
    <property type="entry name" value="Barstar"/>
    <property type="match status" value="1"/>
</dbReference>
<accession>K4QZ78</accession>
<sequence>MAGTPNDGARGKWELLRSSPADTDDPYVIAARRRLARWEDLGSAKLDIGERPYLISNDEYLRIQNEFRDSGVAFLEVDAGNVVTEDDFLIMLGKVYKFPEYYGENWDAFLDCFADVVEADDAPLVLAIHGLPNFCASDFRAFLRSLYELESITESISLFRSVIPRKVVNLYPGNWPTSHGPSDADAT</sequence>
<dbReference type="SUPFAM" id="SSF52038">
    <property type="entry name" value="Barstar-related"/>
    <property type="match status" value="1"/>
</dbReference>
<protein>
    <recommendedName>
        <fullName evidence="2">Barstar (barnase inhibitor) domain-containing protein</fullName>
    </recommendedName>
</protein>
<dbReference type="InterPro" id="IPR000468">
    <property type="entry name" value="Barstar"/>
</dbReference>
<name>K4QZ78_STRDJ</name>
<dbReference type="HOGENOM" id="CLU_1446850_0_0_11"/>
<organism evidence="3 4">
    <name type="scientific">Streptomyces davaonensis (strain DSM 101723 / JCM 4913 / KCC S-0913 / 768)</name>
    <dbReference type="NCBI Taxonomy" id="1214101"/>
    <lineage>
        <taxon>Bacteria</taxon>
        <taxon>Bacillati</taxon>
        <taxon>Actinomycetota</taxon>
        <taxon>Actinomycetes</taxon>
        <taxon>Kitasatosporales</taxon>
        <taxon>Streptomycetaceae</taxon>
        <taxon>Streptomyces</taxon>
    </lineage>
</organism>
<gene>
    <name evidence="3" type="ORF">BN159_4942</name>
</gene>
<dbReference type="InterPro" id="IPR035905">
    <property type="entry name" value="Barstar-like_sf"/>
</dbReference>
<evidence type="ECO:0000259" key="2">
    <source>
        <dbReference type="Pfam" id="PF01337"/>
    </source>
</evidence>
<reference evidence="3 4" key="1">
    <citation type="journal article" date="2012" name="J. Bacteriol.">
        <title>Genome sequence of the bacterium Streptomyces davawensis JCM 4913 and heterologous production of the unique antibiotic roseoflavin.</title>
        <authorList>
            <person name="Jankowitsch F."/>
            <person name="Schwarz J."/>
            <person name="Ruckert C."/>
            <person name="Gust B."/>
            <person name="Szczepanowski R."/>
            <person name="Blom J."/>
            <person name="Pelzer S."/>
            <person name="Kalinowski J."/>
            <person name="Mack M."/>
        </authorList>
    </citation>
    <scope>NUCLEOTIDE SEQUENCE [LARGE SCALE GENOMIC DNA]</scope>
    <source>
        <strain evidence="4">DSM 101723 / JCM 4913 / KCC S-0913 / 768</strain>
    </source>
</reference>